<dbReference type="Proteomes" id="UP000325313">
    <property type="component" value="Unassembled WGS sequence"/>
</dbReference>
<dbReference type="AlphaFoldDB" id="A0A5B0MG45"/>
<proteinExistence type="predicted"/>
<feature type="region of interest" description="Disordered" evidence="1">
    <location>
        <begin position="1"/>
        <end position="67"/>
    </location>
</feature>
<dbReference type="EMBL" id="VDEP01000472">
    <property type="protein sequence ID" value="KAA1075642.1"/>
    <property type="molecule type" value="Genomic_DNA"/>
</dbReference>
<evidence type="ECO:0000313" key="3">
    <source>
        <dbReference type="Proteomes" id="UP000325313"/>
    </source>
</evidence>
<name>A0A5B0MG45_PUCGR</name>
<organism evidence="2 3">
    <name type="scientific">Puccinia graminis f. sp. tritici</name>
    <dbReference type="NCBI Taxonomy" id="56615"/>
    <lineage>
        <taxon>Eukaryota</taxon>
        <taxon>Fungi</taxon>
        <taxon>Dikarya</taxon>
        <taxon>Basidiomycota</taxon>
        <taxon>Pucciniomycotina</taxon>
        <taxon>Pucciniomycetes</taxon>
        <taxon>Pucciniales</taxon>
        <taxon>Pucciniaceae</taxon>
        <taxon>Puccinia</taxon>
    </lineage>
</organism>
<evidence type="ECO:0000313" key="2">
    <source>
        <dbReference type="EMBL" id="KAA1075642.1"/>
    </source>
</evidence>
<sequence>MNLDILDYLQDPHKSQESPPEPSQHPYKGLFIEEEDVQPVQSQLLVDSSGLEAGSDSRNGPSAKSRKRAAATKALNIEPTLLISLEYCLFIHNHNPHIPDKQHTTSNLKSEWDKIVSNKHDLPQLNTNLMERHWDDLQNEIIWVIGCGKKHLKT</sequence>
<protein>
    <submittedName>
        <fullName evidence="2">Uncharacterized protein</fullName>
    </submittedName>
</protein>
<evidence type="ECO:0000256" key="1">
    <source>
        <dbReference type="SAM" id="MobiDB-lite"/>
    </source>
</evidence>
<reference evidence="2 3" key="1">
    <citation type="submission" date="2019-05" db="EMBL/GenBank/DDBJ databases">
        <title>Emergence of the Ug99 lineage of the wheat stem rust pathogen through somatic hybridization.</title>
        <authorList>
            <person name="Li F."/>
            <person name="Upadhyaya N.M."/>
            <person name="Sperschneider J."/>
            <person name="Matny O."/>
            <person name="Nguyen-Phuc H."/>
            <person name="Mago R."/>
            <person name="Raley C."/>
            <person name="Miller M.E."/>
            <person name="Silverstein K.A.T."/>
            <person name="Henningsen E."/>
            <person name="Hirsch C.D."/>
            <person name="Visser B."/>
            <person name="Pretorius Z.A."/>
            <person name="Steffenson B.J."/>
            <person name="Schwessinger B."/>
            <person name="Dodds P.N."/>
            <person name="Figueroa M."/>
        </authorList>
    </citation>
    <scope>NUCLEOTIDE SEQUENCE [LARGE SCALE GENOMIC DNA]</scope>
    <source>
        <strain evidence="2 3">Ug99</strain>
    </source>
</reference>
<gene>
    <name evidence="2" type="ORF">PGTUg99_033201</name>
</gene>
<accession>A0A5B0MG45</accession>
<comment type="caution">
    <text evidence="2">The sequence shown here is derived from an EMBL/GenBank/DDBJ whole genome shotgun (WGS) entry which is preliminary data.</text>
</comment>